<dbReference type="Pfam" id="PF00533">
    <property type="entry name" value="BRCT"/>
    <property type="match status" value="1"/>
</dbReference>
<dbReference type="EMBL" id="JAEACU010000006">
    <property type="protein sequence ID" value="KAH7524226.1"/>
    <property type="molecule type" value="Genomic_DNA"/>
</dbReference>
<dbReference type="Proteomes" id="UP000813462">
    <property type="component" value="Unassembled WGS sequence"/>
</dbReference>
<reference evidence="9" key="1">
    <citation type="journal article" date="2021" name="Front. Plant Sci.">
        <title>Chromosome-Scale Genome Assembly for Chinese Sour Jujube and Insights Into Its Genome Evolution and Domestication Signature.</title>
        <authorList>
            <person name="Shen L.-Y."/>
            <person name="Luo H."/>
            <person name="Wang X.-L."/>
            <person name="Wang X.-M."/>
            <person name="Qiu X.-J."/>
            <person name="Liu H."/>
            <person name="Zhou S.-S."/>
            <person name="Jia K.-H."/>
            <person name="Nie S."/>
            <person name="Bao Y.-T."/>
            <person name="Zhang R.-G."/>
            <person name="Yun Q.-Z."/>
            <person name="Chai Y.-H."/>
            <person name="Lu J.-Y."/>
            <person name="Li Y."/>
            <person name="Zhao S.-W."/>
            <person name="Mao J.-F."/>
            <person name="Jia S.-G."/>
            <person name="Mao Y.-M."/>
        </authorList>
    </citation>
    <scope>NUCLEOTIDE SEQUENCE</scope>
    <source>
        <strain evidence="9">AT0</strain>
        <tissue evidence="9">Leaf</tissue>
    </source>
</reference>
<dbReference type="Pfam" id="PF03031">
    <property type="entry name" value="NIF"/>
    <property type="match status" value="1"/>
</dbReference>
<evidence type="ECO:0000313" key="10">
    <source>
        <dbReference type="Proteomes" id="UP000813462"/>
    </source>
</evidence>
<dbReference type="InterPro" id="IPR004274">
    <property type="entry name" value="FCP1_dom"/>
</dbReference>
<dbReference type="AlphaFoldDB" id="A0A978V8J1"/>
<dbReference type="InterPro" id="IPR036412">
    <property type="entry name" value="HAD-like_sf"/>
</dbReference>
<dbReference type="NCBIfam" id="TIGR02250">
    <property type="entry name" value="FCP1_euk"/>
    <property type="match status" value="1"/>
</dbReference>
<evidence type="ECO:0000256" key="4">
    <source>
        <dbReference type="ARBA" id="ARBA00047761"/>
    </source>
</evidence>
<feature type="domain" description="BRCT" evidence="7">
    <location>
        <begin position="251"/>
        <end position="342"/>
    </location>
</feature>
<evidence type="ECO:0000256" key="6">
    <source>
        <dbReference type="RuleBase" id="RU366066"/>
    </source>
</evidence>
<protein>
    <recommendedName>
        <fullName evidence="6">RNA polymerase II C-terminal domain phosphatase-like</fullName>
        <ecNumber evidence="6">3.1.3.16</ecNumber>
    </recommendedName>
</protein>
<evidence type="ECO:0000256" key="5">
    <source>
        <dbReference type="ARBA" id="ARBA00048336"/>
    </source>
</evidence>
<proteinExistence type="predicted"/>
<comment type="catalytic activity">
    <reaction evidence="5 6">
        <text>O-phospho-L-threonyl-[protein] + H2O = L-threonyl-[protein] + phosphate</text>
        <dbReference type="Rhea" id="RHEA:47004"/>
        <dbReference type="Rhea" id="RHEA-COMP:11060"/>
        <dbReference type="Rhea" id="RHEA-COMP:11605"/>
        <dbReference type="ChEBI" id="CHEBI:15377"/>
        <dbReference type="ChEBI" id="CHEBI:30013"/>
        <dbReference type="ChEBI" id="CHEBI:43474"/>
        <dbReference type="ChEBI" id="CHEBI:61977"/>
        <dbReference type="EC" id="3.1.3.16"/>
    </reaction>
</comment>
<dbReference type="PANTHER" id="PTHR23081:SF36">
    <property type="entry name" value="RNA POLYMERASE II SUBUNIT A C-TERMINAL DOMAIN PHOSPHATASE"/>
    <property type="match status" value="1"/>
</dbReference>
<dbReference type="CDD" id="cd07521">
    <property type="entry name" value="HAD_FCP1-like"/>
    <property type="match status" value="1"/>
</dbReference>
<keyword evidence="2 6" id="KW-0378">Hydrolase</keyword>
<comment type="function">
    <text evidence="6">This promotes the activity of RNA polymerase II.</text>
</comment>
<dbReference type="GO" id="GO:0008420">
    <property type="term" value="F:RNA polymerase II CTD heptapeptide repeat phosphatase activity"/>
    <property type="evidence" value="ECO:0007669"/>
    <property type="project" value="UniProtKB-UniRule"/>
</dbReference>
<organism evidence="9 10">
    <name type="scientific">Ziziphus jujuba var. spinosa</name>
    <dbReference type="NCBI Taxonomy" id="714518"/>
    <lineage>
        <taxon>Eukaryota</taxon>
        <taxon>Viridiplantae</taxon>
        <taxon>Streptophyta</taxon>
        <taxon>Embryophyta</taxon>
        <taxon>Tracheophyta</taxon>
        <taxon>Spermatophyta</taxon>
        <taxon>Magnoliopsida</taxon>
        <taxon>eudicotyledons</taxon>
        <taxon>Gunneridae</taxon>
        <taxon>Pentapetalae</taxon>
        <taxon>rosids</taxon>
        <taxon>fabids</taxon>
        <taxon>Rosales</taxon>
        <taxon>Rhamnaceae</taxon>
        <taxon>Paliureae</taxon>
        <taxon>Ziziphus</taxon>
    </lineage>
</organism>
<accession>A0A978V8J1</accession>
<dbReference type="InterPro" id="IPR011947">
    <property type="entry name" value="FCP1_euk"/>
</dbReference>
<comment type="caution">
    <text evidence="9">The sequence shown here is derived from an EMBL/GenBank/DDBJ whole genome shotgun (WGS) entry which is preliminary data.</text>
</comment>
<sequence>MNIAAAIKLDDSSRFSGTKTDHNQMEDLLQDKKLHLVLDLDHTLLNGTNLERMTSEEECFKIQAEPDVSEGKGSLFMLKFTQKNFDMIIKLRPFVRTFLKEASKMYILHVYTLANRSYASLVVNILDPRREYIKGRVISRNDVAQKNRKTLDVIPAPESAILILDDTKEVWRKHERNLIPIEKYHFFSSSCQDFDPDCKSHSEMKSDESETEGALATILKVLEKIHFMFFDDESNGDNLIDRDVRRVSETVRKNILKGCKLLFPTNFMTDQETNHRLSEVAMRLGATCSTEYGPSVTHVVAWDFGTRGSRWAVKENKYLVHPDWLKAAYFTWHKHPEENFPVTQLGQLQEYLPYLIEEMFALCVFREVYKLFSQNYGFDKKMKRT</sequence>
<comment type="subcellular location">
    <subcellularLocation>
        <location evidence="1 6">Nucleus</location>
    </subcellularLocation>
</comment>
<name>A0A978V8J1_ZIZJJ</name>
<keyword evidence="3 6" id="KW-0539">Nucleus</keyword>
<feature type="domain" description="FCP1 homology" evidence="8">
    <location>
        <begin position="29"/>
        <end position="207"/>
    </location>
</feature>
<dbReference type="Gene3D" id="3.40.50.1000">
    <property type="entry name" value="HAD superfamily/HAD-like"/>
    <property type="match status" value="1"/>
</dbReference>
<gene>
    <name evidence="9" type="ORF">FEM48_Zijuj06G0096700</name>
</gene>
<dbReference type="OrthoDB" id="685494at2759"/>
<evidence type="ECO:0000313" key="9">
    <source>
        <dbReference type="EMBL" id="KAH7524226.1"/>
    </source>
</evidence>
<dbReference type="CDD" id="cd17729">
    <property type="entry name" value="BRCT_CTDP1"/>
    <property type="match status" value="1"/>
</dbReference>
<evidence type="ECO:0000259" key="7">
    <source>
        <dbReference type="PROSITE" id="PS50172"/>
    </source>
</evidence>
<dbReference type="Gene3D" id="3.40.50.10190">
    <property type="entry name" value="BRCT domain"/>
    <property type="match status" value="1"/>
</dbReference>
<dbReference type="PROSITE" id="PS50172">
    <property type="entry name" value="BRCT"/>
    <property type="match status" value="1"/>
</dbReference>
<dbReference type="SUPFAM" id="SSF52113">
    <property type="entry name" value="BRCT domain"/>
    <property type="match status" value="1"/>
</dbReference>
<evidence type="ECO:0000256" key="1">
    <source>
        <dbReference type="ARBA" id="ARBA00004123"/>
    </source>
</evidence>
<evidence type="ECO:0000256" key="3">
    <source>
        <dbReference type="ARBA" id="ARBA00023242"/>
    </source>
</evidence>
<dbReference type="EC" id="3.1.3.16" evidence="6"/>
<dbReference type="PANTHER" id="PTHR23081">
    <property type="entry name" value="RNA POLYMERASE II CTD PHOSPHATASE"/>
    <property type="match status" value="1"/>
</dbReference>
<dbReference type="InterPro" id="IPR001357">
    <property type="entry name" value="BRCT_dom"/>
</dbReference>
<dbReference type="SUPFAM" id="SSF56784">
    <property type="entry name" value="HAD-like"/>
    <property type="match status" value="1"/>
</dbReference>
<evidence type="ECO:0000259" key="8">
    <source>
        <dbReference type="PROSITE" id="PS50969"/>
    </source>
</evidence>
<dbReference type="GO" id="GO:0005634">
    <property type="term" value="C:nucleus"/>
    <property type="evidence" value="ECO:0007669"/>
    <property type="project" value="UniProtKB-SubCell"/>
</dbReference>
<dbReference type="PROSITE" id="PS50969">
    <property type="entry name" value="FCP1"/>
    <property type="match status" value="1"/>
</dbReference>
<dbReference type="InterPro" id="IPR036420">
    <property type="entry name" value="BRCT_dom_sf"/>
</dbReference>
<dbReference type="InterPro" id="IPR039189">
    <property type="entry name" value="Fcp1"/>
</dbReference>
<dbReference type="InterPro" id="IPR023214">
    <property type="entry name" value="HAD_sf"/>
</dbReference>
<evidence type="ECO:0000256" key="2">
    <source>
        <dbReference type="ARBA" id="ARBA00022801"/>
    </source>
</evidence>
<comment type="catalytic activity">
    <reaction evidence="4 6">
        <text>O-phospho-L-seryl-[protein] + H2O = L-seryl-[protein] + phosphate</text>
        <dbReference type="Rhea" id="RHEA:20629"/>
        <dbReference type="Rhea" id="RHEA-COMP:9863"/>
        <dbReference type="Rhea" id="RHEA-COMP:11604"/>
        <dbReference type="ChEBI" id="CHEBI:15377"/>
        <dbReference type="ChEBI" id="CHEBI:29999"/>
        <dbReference type="ChEBI" id="CHEBI:43474"/>
        <dbReference type="ChEBI" id="CHEBI:83421"/>
        <dbReference type="EC" id="3.1.3.16"/>
    </reaction>
</comment>
<dbReference type="SMART" id="SM00577">
    <property type="entry name" value="CPDc"/>
    <property type="match status" value="1"/>
</dbReference>